<feature type="transmembrane region" description="Helical" evidence="1">
    <location>
        <begin position="156"/>
        <end position="176"/>
    </location>
</feature>
<organism evidence="2">
    <name type="scientific">mine drainage metagenome</name>
    <dbReference type="NCBI Taxonomy" id="410659"/>
    <lineage>
        <taxon>unclassified sequences</taxon>
        <taxon>metagenomes</taxon>
        <taxon>ecological metagenomes</taxon>
    </lineage>
</organism>
<reference evidence="2" key="1">
    <citation type="submission" date="2016-10" db="EMBL/GenBank/DDBJ databases">
        <title>Sequence of Gallionella enrichment culture.</title>
        <authorList>
            <person name="Poehlein A."/>
            <person name="Muehling M."/>
            <person name="Daniel R."/>
        </authorList>
    </citation>
    <scope>NUCLEOTIDE SEQUENCE</scope>
</reference>
<sequence length="296" mass="31782">MDLSVPHHSASQAVVREGDAVRWWEWPTVLSLDAPLVAVCWQALFARMAGVAAGVGQAFLLGACVWLIYAADRWIDGIRLRDGEAATSRHLFYARHRWKILPVWLAVFVAGSISVWTVLTAAQLRAGLALTGLAGAYVVIHQGIHRSRLSGVPKEVLAASIFAAGCALCPGTLALTRHVVGFIPAVVLFACLCFSNIVMIASWEKEVDRAQGSPSLALQWRSAGVAARYLALSVVVLALGMFFYDHENAHGAFLALGASALLLLGVDALEPRFGSRAARVIADAVLLVPLLIFLRL</sequence>
<feature type="transmembrane region" description="Helical" evidence="1">
    <location>
        <begin position="250"/>
        <end position="269"/>
    </location>
</feature>
<name>A0A1J5RJR1_9ZZZZ</name>
<feature type="transmembrane region" description="Helical" evidence="1">
    <location>
        <begin position="51"/>
        <end position="71"/>
    </location>
</feature>
<feature type="transmembrane region" description="Helical" evidence="1">
    <location>
        <begin position="182"/>
        <end position="204"/>
    </location>
</feature>
<evidence type="ECO:0000313" key="2">
    <source>
        <dbReference type="EMBL" id="OIQ92324.1"/>
    </source>
</evidence>
<feature type="transmembrane region" description="Helical" evidence="1">
    <location>
        <begin position="100"/>
        <end position="119"/>
    </location>
</feature>
<protein>
    <recommendedName>
        <fullName evidence="3">Prenyltransferase</fullName>
    </recommendedName>
</protein>
<dbReference type="AlphaFoldDB" id="A0A1J5RJR1"/>
<evidence type="ECO:0008006" key="3">
    <source>
        <dbReference type="Google" id="ProtNLM"/>
    </source>
</evidence>
<feature type="transmembrane region" description="Helical" evidence="1">
    <location>
        <begin position="125"/>
        <end position="144"/>
    </location>
</feature>
<keyword evidence="1" id="KW-0812">Transmembrane</keyword>
<gene>
    <name evidence="2" type="ORF">GALL_257580</name>
</gene>
<accession>A0A1J5RJR1</accession>
<dbReference type="EMBL" id="MLJW01000235">
    <property type="protein sequence ID" value="OIQ92324.1"/>
    <property type="molecule type" value="Genomic_DNA"/>
</dbReference>
<proteinExistence type="predicted"/>
<keyword evidence="1" id="KW-1133">Transmembrane helix</keyword>
<keyword evidence="1" id="KW-0472">Membrane</keyword>
<comment type="caution">
    <text evidence="2">The sequence shown here is derived from an EMBL/GenBank/DDBJ whole genome shotgun (WGS) entry which is preliminary data.</text>
</comment>
<evidence type="ECO:0000256" key="1">
    <source>
        <dbReference type="SAM" id="Phobius"/>
    </source>
</evidence>
<feature type="transmembrane region" description="Helical" evidence="1">
    <location>
        <begin position="225"/>
        <end position="244"/>
    </location>
</feature>